<dbReference type="InterPro" id="IPR016161">
    <property type="entry name" value="Ald_DH/histidinol_DH"/>
</dbReference>
<dbReference type="GO" id="GO:0050661">
    <property type="term" value="F:NADP binding"/>
    <property type="evidence" value="ECO:0007669"/>
    <property type="project" value="InterPro"/>
</dbReference>
<accession>A0A5D4GZX9</accession>
<keyword evidence="4 7" id="KW-0521">NADP</keyword>
<dbReference type="Gene3D" id="3.40.309.10">
    <property type="entry name" value="Aldehyde Dehydrogenase, Chain A, domain 2"/>
    <property type="match status" value="1"/>
</dbReference>
<reference evidence="9 10" key="1">
    <citation type="submission" date="2019-08" db="EMBL/GenBank/DDBJ databases">
        <title>Phlebobacter frassis gen. nov. sp. nov., a new member of family Sphingobacteriaceae isolated from sand fly rearing media.</title>
        <authorList>
            <person name="Kakumanu M.L."/>
            <person name="Marayati B.F."/>
            <person name="Wada-Katsumata A."/>
            <person name="Wasserberg G."/>
            <person name="Schal C."/>
            <person name="Apperson C.S."/>
            <person name="Ponnusamy L."/>
        </authorList>
    </citation>
    <scope>NUCLEOTIDE SEQUENCE [LARGE SCALE GENOMIC DNA]</scope>
    <source>
        <strain evidence="9 10">SSI9</strain>
    </source>
</reference>
<dbReference type="InterPro" id="IPR020593">
    <property type="entry name" value="G-glutamylP_reductase_CS"/>
</dbReference>
<keyword evidence="7" id="KW-0963">Cytoplasm</keyword>
<evidence type="ECO:0000256" key="1">
    <source>
        <dbReference type="ARBA" id="ARBA00004985"/>
    </source>
</evidence>
<proteinExistence type="inferred from homology"/>
<dbReference type="InterPro" id="IPR000965">
    <property type="entry name" value="GPR_dom"/>
</dbReference>
<gene>
    <name evidence="7" type="primary">proA</name>
    <name evidence="9" type="ORF">FXV77_16680</name>
</gene>
<dbReference type="FunFam" id="3.40.309.10:FF:000006">
    <property type="entry name" value="Gamma-glutamyl phosphate reductase"/>
    <property type="match status" value="1"/>
</dbReference>
<evidence type="ECO:0000256" key="6">
    <source>
        <dbReference type="ARBA" id="ARBA00049024"/>
    </source>
</evidence>
<dbReference type="PROSITE" id="PS01223">
    <property type="entry name" value="PROA"/>
    <property type="match status" value="1"/>
</dbReference>
<dbReference type="PANTHER" id="PTHR11063">
    <property type="entry name" value="GLUTAMATE SEMIALDEHYDE DEHYDROGENASE"/>
    <property type="match status" value="1"/>
</dbReference>
<dbReference type="GO" id="GO:0055129">
    <property type="term" value="P:L-proline biosynthetic process"/>
    <property type="evidence" value="ECO:0007669"/>
    <property type="project" value="UniProtKB-UniRule"/>
</dbReference>
<comment type="catalytic activity">
    <reaction evidence="6 7">
        <text>L-glutamate 5-semialdehyde + phosphate + NADP(+) = L-glutamyl 5-phosphate + NADPH + H(+)</text>
        <dbReference type="Rhea" id="RHEA:19541"/>
        <dbReference type="ChEBI" id="CHEBI:15378"/>
        <dbReference type="ChEBI" id="CHEBI:43474"/>
        <dbReference type="ChEBI" id="CHEBI:57783"/>
        <dbReference type="ChEBI" id="CHEBI:58066"/>
        <dbReference type="ChEBI" id="CHEBI:58274"/>
        <dbReference type="ChEBI" id="CHEBI:58349"/>
        <dbReference type="EC" id="1.2.1.41"/>
    </reaction>
</comment>
<evidence type="ECO:0000256" key="4">
    <source>
        <dbReference type="ARBA" id="ARBA00022857"/>
    </source>
</evidence>
<dbReference type="Gene3D" id="3.40.605.10">
    <property type="entry name" value="Aldehyde Dehydrogenase, Chain A, domain 1"/>
    <property type="match status" value="1"/>
</dbReference>
<organism evidence="9 10">
    <name type="scientific">Sphingobacterium phlebotomi</name>
    <dbReference type="NCBI Taxonomy" id="2605433"/>
    <lineage>
        <taxon>Bacteria</taxon>
        <taxon>Pseudomonadati</taxon>
        <taxon>Bacteroidota</taxon>
        <taxon>Sphingobacteriia</taxon>
        <taxon>Sphingobacteriales</taxon>
        <taxon>Sphingobacteriaceae</taxon>
        <taxon>Sphingobacterium</taxon>
    </lineage>
</organism>
<dbReference type="RefSeq" id="WP_148920378.1">
    <property type="nucleotide sequence ID" value="NZ_VTAV01000014.1"/>
</dbReference>
<keyword evidence="2 7" id="KW-0028">Amino-acid biosynthesis</keyword>
<comment type="similarity">
    <text evidence="7">Belongs to the gamma-glutamyl phosphate reductase family.</text>
</comment>
<keyword evidence="5 7" id="KW-0560">Oxidoreductase</keyword>
<keyword evidence="10" id="KW-1185">Reference proteome</keyword>
<evidence type="ECO:0000256" key="3">
    <source>
        <dbReference type="ARBA" id="ARBA00022650"/>
    </source>
</evidence>
<dbReference type="PIRSF" id="PIRSF000151">
    <property type="entry name" value="GPR"/>
    <property type="match status" value="1"/>
</dbReference>
<evidence type="ECO:0000256" key="2">
    <source>
        <dbReference type="ARBA" id="ARBA00022605"/>
    </source>
</evidence>
<dbReference type="Pfam" id="PF00171">
    <property type="entry name" value="Aldedh"/>
    <property type="match status" value="1"/>
</dbReference>
<feature type="domain" description="Aldehyde dehydrogenase" evidence="8">
    <location>
        <begin position="2"/>
        <end position="283"/>
    </location>
</feature>
<evidence type="ECO:0000313" key="10">
    <source>
        <dbReference type="Proteomes" id="UP000322362"/>
    </source>
</evidence>
<comment type="function">
    <text evidence="7">Catalyzes the NADPH-dependent reduction of L-glutamate 5-phosphate into L-glutamate 5-semialdehyde and phosphate. The product spontaneously undergoes cyclization to form 1-pyrroline-5-carboxylate.</text>
</comment>
<evidence type="ECO:0000259" key="8">
    <source>
        <dbReference type="Pfam" id="PF00171"/>
    </source>
</evidence>
<comment type="subcellular location">
    <subcellularLocation>
        <location evidence="7">Cytoplasm</location>
    </subcellularLocation>
</comment>
<sequence length="417" mass="46191">MTKESIQEELKAAHEATIAIKRLSDNGKQQLLRDIANSLEQRVDDIILENKKDLERMDQEDPRFDRLLLDRDRILALSASLIDVANLPDPTGLLLSSKELENGLLVEKKTVPLGVVGVIYESRPNVTVDVAALCIRSGNVCVLRGGSDAWFTNSVLVEIIQEELRRHNLNVHIVQLLPTDRAFVSELLSATQYVDIIIPRGSQALIDLVREQAKVPVIETGAGVCHTYVERTGDLDKAAKIIANAKIQRPSVCNALDTVLVDKEVAKDLLGKVIPYFKESSVKIYADETAFSILKELGYPLLELAKEEDFGREFLSLQCSIKVVENFDEALTHIAEHSSKHSECIVSTDSERIHTYMETVDAAAVYTNASTRFTDGGAFGLGAEIGISTQKLHARGPFALEKLVTEKWYVMGNGQIR</sequence>
<dbReference type="NCBIfam" id="NF001221">
    <property type="entry name" value="PRK00197.1"/>
    <property type="match status" value="1"/>
</dbReference>
<comment type="pathway">
    <text evidence="1 7">Amino-acid biosynthesis; L-proline biosynthesis; L-glutamate 5-semialdehyde from L-glutamate: step 2/2.</text>
</comment>
<evidence type="ECO:0000256" key="7">
    <source>
        <dbReference type="HAMAP-Rule" id="MF_00412"/>
    </source>
</evidence>
<dbReference type="EMBL" id="VTAV01000014">
    <property type="protein sequence ID" value="TYR33877.1"/>
    <property type="molecule type" value="Genomic_DNA"/>
</dbReference>
<dbReference type="NCBIfam" id="TIGR00407">
    <property type="entry name" value="proA"/>
    <property type="match status" value="1"/>
</dbReference>
<dbReference type="InterPro" id="IPR015590">
    <property type="entry name" value="Aldehyde_DH_dom"/>
</dbReference>
<dbReference type="UniPathway" id="UPA00098">
    <property type="reaction ID" value="UER00360"/>
</dbReference>
<dbReference type="GO" id="GO:0004350">
    <property type="term" value="F:glutamate-5-semialdehyde dehydrogenase activity"/>
    <property type="evidence" value="ECO:0007669"/>
    <property type="project" value="UniProtKB-UniRule"/>
</dbReference>
<dbReference type="CDD" id="cd07079">
    <property type="entry name" value="ALDH_F18-19_ProA-GPR"/>
    <property type="match status" value="1"/>
</dbReference>
<evidence type="ECO:0000256" key="5">
    <source>
        <dbReference type="ARBA" id="ARBA00023002"/>
    </source>
</evidence>
<comment type="caution">
    <text evidence="9">The sequence shown here is derived from an EMBL/GenBank/DDBJ whole genome shotgun (WGS) entry which is preliminary data.</text>
</comment>
<dbReference type="AlphaFoldDB" id="A0A5D4GZX9"/>
<evidence type="ECO:0000313" key="9">
    <source>
        <dbReference type="EMBL" id="TYR33877.1"/>
    </source>
</evidence>
<dbReference type="InterPro" id="IPR016162">
    <property type="entry name" value="Ald_DH_N"/>
</dbReference>
<dbReference type="InterPro" id="IPR012134">
    <property type="entry name" value="Glu-5-SA_DH"/>
</dbReference>
<dbReference type="PANTHER" id="PTHR11063:SF8">
    <property type="entry name" value="DELTA-1-PYRROLINE-5-CARBOXYLATE SYNTHASE"/>
    <property type="match status" value="1"/>
</dbReference>
<keyword evidence="3 7" id="KW-0641">Proline biosynthesis</keyword>
<name>A0A5D4GZX9_9SPHI</name>
<dbReference type="InterPro" id="IPR016163">
    <property type="entry name" value="Ald_DH_C"/>
</dbReference>
<dbReference type="Proteomes" id="UP000322362">
    <property type="component" value="Unassembled WGS sequence"/>
</dbReference>
<dbReference type="GO" id="GO:0005737">
    <property type="term" value="C:cytoplasm"/>
    <property type="evidence" value="ECO:0007669"/>
    <property type="project" value="UniProtKB-SubCell"/>
</dbReference>
<protein>
    <recommendedName>
        <fullName evidence="7">Gamma-glutamyl phosphate reductase</fullName>
        <shortName evidence="7">GPR</shortName>
        <ecNumber evidence="7">1.2.1.41</ecNumber>
    </recommendedName>
    <alternativeName>
        <fullName evidence="7">Glutamate-5-semialdehyde dehydrogenase</fullName>
    </alternativeName>
    <alternativeName>
        <fullName evidence="7">Glutamyl-gamma-semialdehyde dehydrogenase</fullName>
        <shortName evidence="7">GSA dehydrogenase</shortName>
    </alternativeName>
</protein>
<dbReference type="HAMAP" id="MF_00412">
    <property type="entry name" value="ProA"/>
    <property type="match status" value="1"/>
</dbReference>
<dbReference type="SUPFAM" id="SSF53720">
    <property type="entry name" value="ALDH-like"/>
    <property type="match status" value="1"/>
</dbReference>
<dbReference type="EC" id="1.2.1.41" evidence="7"/>